<dbReference type="EMBL" id="CM044705">
    <property type="protein sequence ID" value="KAI5664144.1"/>
    <property type="molecule type" value="Genomic_DNA"/>
</dbReference>
<accession>A0ACC0AUC9</accession>
<gene>
    <name evidence="1" type="ORF">M9H77_23467</name>
</gene>
<evidence type="ECO:0000313" key="2">
    <source>
        <dbReference type="Proteomes" id="UP001060085"/>
    </source>
</evidence>
<dbReference type="Proteomes" id="UP001060085">
    <property type="component" value="Linkage Group LG05"/>
</dbReference>
<comment type="caution">
    <text evidence="1">The sequence shown here is derived from an EMBL/GenBank/DDBJ whole genome shotgun (WGS) entry which is preliminary data.</text>
</comment>
<protein>
    <submittedName>
        <fullName evidence="1">Uncharacterized protein</fullName>
    </submittedName>
</protein>
<evidence type="ECO:0000313" key="1">
    <source>
        <dbReference type="EMBL" id="KAI5664144.1"/>
    </source>
</evidence>
<name>A0ACC0AUC9_CATRO</name>
<proteinExistence type="predicted"/>
<reference evidence="2" key="1">
    <citation type="journal article" date="2023" name="Nat. Plants">
        <title>Single-cell RNA sequencing provides a high-resolution roadmap for understanding the multicellular compartmentation of specialized metabolism.</title>
        <authorList>
            <person name="Sun S."/>
            <person name="Shen X."/>
            <person name="Li Y."/>
            <person name="Li Y."/>
            <person name="Wang S."/>
            <person name="Li R."/>
            <person name="Zhang H."/>
            <person name="Shen G."/>
            <person name="Guo B."/>
            <person name="Wei J."/>
            <person name="Xu J."/>
            <person name="St-Pierre B."/>
            <person name="Chen S."/>
            <person name="Sun C."/>
        </authorList>
    </citation>
    <scope>NUCLEOTIDE SEQUENCE [LARGE SCALE GENOMIC DNA]</scope>
</reference>
<organism evidence="1 2">
    <name type="scientific">Catharanthus roseus</name>
    <name type="common">Madagascar periwinkle</name>
    <name type="synonym">Vinca rosea</name>
    <dbReference type="NCBI Taxonomy" id="4058"/>
    <lineage>
        <taxon>Eukaryota</taxon>
        <taxon>Viridiplantae</taxon>
        <taxon>Streptophyta</taxon>
        <taxon>Embryophyta</taxon>
        <taxon>Tracheophyta</taxon>
        <taxon>Spermatophyta</taxon>
        <taxon>Magnoliopsida</taxon>
        <taxon>eudicotyledons</taxon>
        <taxon>Gunneridae</taxon>
        <taxon>Pentapetalae</taxon>
        <taxon>asterids</taxon>
        <taxon>lamiids</taxon>
        <taxon>Gentianales</taxon>
        <taxon>Apocynaceae</taxon>
        <taxon>Rauvolfioideae</taxon>
        <taxon>Vinceae</taxon>
        <taxon>Catharanthinae</taxon>
        <taxon>Catharanthus</taxon>
    </lineage>
</organism>
<keyword evidence="2" id="KW-1185">Reference proteome</keyword>
<sequence length="153" mass="17351">MIYSMYLFKGQQKLKKKKKGADFSHVSAARKNEALGYLVAKQPISDLGFANEHQLQKFIISRAWTILASIPRPPYINTPSLLDRRTISRGVQWSSTLEFPCKFYNRALRVGTRSLEFLRNLKTTKICASCKSNYRGSKVKKVSGLSNSGMTKL</sequence>